<keyword evidence="3" id="KW-1185">Reference proteome</keyword>
<feature type="domain" description="Endonuclease/exonuclease/phosphatase" evidence="1">
    <location>
        <begin position="6"/>
        <end position="215"/>
    </location>
</feature>
<dbReference type="GO" id="GO:0004527">
    <property type="term" value="F:exonuclease activity"/>
    <property type="evidence" value="ECO:0007669"/>
    <property type="project" value="UniProtKB-KW"/>
</dbReference>
<dbReference type="OrthoDB" id="5243631at2"/>
<sequence>MALRVLTWNLFHGRALPPRNADLIDQFAERIASWPWDVALLQEVPPWWPPALAAASGAQQRTTLTSRNQLLPLRRAVARRWPELIKSGGGGANAILVRGASDAIAAHARRRLCLWPERRVVHAVRDAHGSWFANLHATVHDDPQARREIAAARAATLRWAAGAPLVLGGDFNVRDPDLPGFAHAGGVKVDHVFATGGLAPTAAVELLDRGDLSDHAPLLATVGKSA</sequence>
<accession>D3FAE1</accession>
<keyword evidence="2" id="KW-0540">Nuclease</keyword>
<proteinExistence type="predicted"/>
<keyword evidence="2" id="KW-0269">Exonuclease</keyword>
<dbReference type="InterPro" id="IPR036691">
    <property type="entry name" value="Endo/exonu/phosph_ase_sf"/>
</dbReference>
<dbReference type="Proteomes" id="UP000008229">
    <property type="component" value="Chromosome"/>
</dbReference>
<dbReference type="EMBL" id="CP001854">
    <property type="protein sequence ID" value="ADB49210.1"/>
    <property type="molecule type" value="Genomic_DNA"/>
</dbReference>
<evidence type="ECO:0000259" key="1">
    <source>
        <dbReference type="Pfam" id="PF03372"/>
    </source>
</evidence>
<reference evidence="3" key="2">
    <citation type="submission" date="2010-01" db="EMBL/GenBank/DDBJ databases">
        <title>The complete genome of Conexibacter woesei DSM 14684.</title>
        <authorList>
            <consortium name="US DOE Joint Genome Institute (JGI-PGF)"/>
            <person name="Lucas S."/>
            <person name="Copeland A."/>
            <person name="Lapidus A."/>
            <person name="Glavina del Rio T."/>
            <person name="Dalin E."/>
            <person name="Tice H."/>
            <person name="Bruce D."/>
            <person name="Goodwin L."/>
            <person name="Pitluck S."/>
            <person name="Kyrpides N."/>
            <person name="Mavromatis K."/>
            <person name="Ivanova N."/>
            <person name="Mikhailova N."/>
            <person name="Chertkov O."/>
            <person name="Brettin T."/>
            <person name="Detter J.C."/>
            <person name="Han C."/>
            <person name="Larimer F."/>
            <person name="Land M."/>
            <person name="Hauser L."/>
            <person name="Markowitz V."/>
            <person name="Cheng J.-F."/>
            <person name="Hugenholtz P."/>
            <person name="Woyke T."/>
            <person name="Wu D."/>
            <person name="Pukall R."/>
            <person name="Steenblock K."/>
            <person name="Schneider S."/>
            <person name="Klenk H.-P."/>
            <person name="Eisen J.A."/>
        </authorList>
    </citation>
    <scope>NUCLEOTIDE SEQUENCE [LARGE SCALE GENOMIC DNA]</scope>
    <source>
        <strain evidence="3">DSM 14684 / CIP 108061 / JCM 11494 / NBRC 100937 / ID131577</strain>
    </source>
</reference>
<evidence type="ECO:0000313" key="3">
    <source>
        <dbReference type="Proteomes" id="UP000008229"/>
    </source>
</evidence>
<reference evidence="2 3" key="1">
    <citation type="journal article" date="2010" name="Stand. Genomic Sci.">
        <title>Complete genome sequence of Conexibacter woesei type strain (ID131577).</title>
        <authorList>
            <person name="Pukall R."/>
            <person name="Lapidus A."/>
            <person name="Glavina Del Rio T."/>
            <person name="Copeland A."/>
            <person name="Tice H."/>
            <person name="Cheng J.-F."/>
            <person name="Lucas S."/>
            <person name="Chen F."/>
            <person name="Nolan M."/>
            <person name="Bruce D."/>
            <person name="Goodwin L."/>
            <person name="Pitluck S."/>
            <person name="Mavromatis K."/>
            <person name="Ivanova N."/>
            <person name="Ovchinnikova G."/>
            <person name="Pati A."/>
            <person name="Chen A."/>
            <person name="Palaniappan K."/>
            <person name="Land M."/>
            <person name="Hauser L."/>
            <person name="Chang Y.-J."/>
            <person name="Jeffries C.D."/>
            <person name="Chain P."/>
            <person name="Meincke L."/>
            <person name="Sims D."/>
            <person name="Brettin T."/>
            <person name="Detter J.C."/>
            <person name="Rohde M."/>
            <person name="Goeker M."/>
            <person name="Bristow J."/>
            <person name="Eisen J.A."/>
            <person name="Markowitz V."/>
            <person name="Kyrpides N.C."/>
            <person name="Klenk H.-P."/>
            <person name="Hugenholtz P."/>
        </authorList>
    </citation>
    <scope>NUCLEOTIDE SEQUENCE [LARGE SCALE GENOMIC DNA]</scope>
    <source>
        <strain evidence="3">DSM 14684 / CIP 108061 / JCM 11494 / NBRC 100937 / ID131577</strain>
    </source>
</reference>
<dbReference type="eggNOG" id="COG3021">
    <property type="taxonomic scope" value="Bacteria"/>
</dbReference>
<gene>
    <name evidence="2" type="ordered locus">Cwoe_0777</name>
</gene>
<dbReference type="Pfam" id="PF03372">
    <property type="entry name" value="Exo_endo_phos"/>
    <property type="match status" value="1"/>
</dbReference>
<dbReference type="AlphaFoldDB" id="D3FAE1"/>
<evidence type="ECO:0000313" key="2">
    <source>
        <dbReference type="EMBL" id="ADB49210.1"/>
    </source>
</evidence>
<dbReference type="RefSeq" id="WP_012932263.1">
    <property type="nucleotide sequence ID" value="NC_013739.1"/>
</dbReference>
<dbReference type="Gene3D" id="3.60.10.10">
    <property type="entry name" value="Endonuclease/exonuclease/phosphatase"/>
    <property type="match status" value="1"/>
</dbReference>
<dbReference type="GO" id="GO:0004519">
    <property type="term" value="F:endonuclease activity"/>
    <property type="evidence" value="ECO:0007669"/>
    <property type="project" value="UniProtKB-KW"/>
</dbReference>
<keyword evidence="2" id="KW-0255">Endonuclease</keyword>
<dbReference type="HOGENOM" id="CLU_1223058_0_0_11"/>
<dbReference type="InterPro" id="IPR005135">
    <property type="entry name" value="Endo/exonuclease/phosphatase"/>
</dbReference>
<protein>
    <submittedName>
        <fullName evidence="2">Endonuclease/exonuclease/phosphatase</fullName>
    </submittedName>
</protein>
<name>D3FAE1_CONWI</name>
<dbReference type="KEGG" id="cwo:Cwoe_0777"/>
<dbReference type="STRING" id="469383.Cwoe_0777"/>
<organism evidence="2 3">
    <name type="scientific">Conexibacter woesei (strain DSM 14684 / CCUG 47730 / CIP 108061 / JCM 11494 / NBRC 100937 / ID131577)</name>
    <dbReference type="NCBI Taxonomy" id="469383"/>
    <lineage>
        <taxon>Bacteria</taxon>
        <taxon>Bacillati</taxon>
        <taxon>Actinomycetota</taxon>
        <taxon>Thermoleophilia</taxon>
        <taxon>Solirubrobacterales</taxon>
        <taxon>Conexibacteraceae</taxon>
        <taxon>Conexibacter</taxon>
    </lineage>
</organism>
<keyword evidence="2" id="KW-0378">Hydrolase</keyword>
<dbReference type="SUPFAM" id="SSF56219">
    <property type="entry name" value="DNase I-like"/>
    <property type="match status" value="1"/>
</dbReference>